<evidence type="ECO:0000313" key="1">
    <source>
        <dbReference type="EMBL" id="MDQ0301277.1"/>
    </source>
</evidence>
<comment type="caution">
    <text evidence="1">The sequence shown here is derived from an EMBL/GenBank/DDBJ whole genome shotgun (WGS) entry which is preliminary data.</text>
</comment>
<dbReference type="Proteomes" id="UP001224682">
    <property type="component" value="Unassembled WGS sequence"/>
</dbReference>
<sequence>MKVKIERITEVGRLADQVEGADGRLLAQSLNREMSKERTAIRRSIAGATGAPYGRVAAVVRSKSASSRGLSYRIEATDEFLPLAVFGAREVRKGVSASPWKVRRVFPGAFMKGGAPGARVEAPALGGQVYRRKGKARLPIVKLWGPNIPREMTREDGAPIAIWHTVVANLPARLVAEIKRRLTVGR</sequence>
<accession>A0ABU0B630</accession>
<protein>
    <recommendedName>
        <fullName evidence="3">Phage tail protein</fullName>
    </recommendedName>
</protein>
<dbReference type="RefSeq" id="WP_307017504.1">
    <property type="nucleotide sequence ID" value="NZ_JAUSUI010000001.1"/>
</dbReference>
<organism evidence="1 2">
    <name type="scientific">Ancylobacter polymorphus</name>
    <dbReference type="NCBI Taxonomy" id="223390"/>
    <lineage>
        <taxon>Bacteria</taxon>
        <taxon>Pseudomonadati</taxon>
        <taxon>Pseudomonadota</taxon>
        <taxon>Alphaproteobacteria</taxon>
        <taxon>Hyphomicrobiales</taxon>
        <taxon>Xanthobacteraceae</taxon>
        <taxon>Ancylobacter</taxon>
    </lineage>
</organism>
<keyword evidence="2" id="KW-1185">Reference proteome</keyword>
<evidence type="ECO:0008006" key="3">
    <source>
        <dbReference type="Google" id="ProtNLM"/>
    </source>
</evidence>
<evidence type="ECO:0000313" key="2">
    <source>
        <dbReference type="Proteomes" id="UP001224682"/>
    </source>
</evidence>
<proteinExistence type="predicted"/>
<name>A0ABU0B630_9HYPH</name>
<dbReference type="EMBL" id="JAUSUI010000001">
    <property type="protein sequence ID" value="MDQ0301277.1"/>
    <property type="molecule type" value="Genomic_DNA"/>
</dbReference>
<gene>
    <name evidence="1" type="ORF">J2S75_000288</name>
</gene>
<reference evidence="1 2" key="1">
    <citation type="submission" date="2023-07" db="EMBL/GenBank/DDBJ databases">
        <title>Genomic Encyclopedia of Type Strains, Phase IV (KMG-IV): sequencing the most valuable type-strain genomes for metagenomic binning, comparative biology and taxonomic classification.</title>
        <authorList>
            <person name="Goeker M."/>
        </authorList>
    </citation>
    <scope>NUCLEOTIDE SEQUENCE [LARGE SCALE GENOMIC DNA]</scope>
    <source>
        <strain evidence="1 2">DSM 2457</strain>
    </source>
</reference>